<dbReference type="InterPro" id="IPR023393">
    <property type="entry name" value="START-like_dom_sf"/>
</dbReference>
<reference evidence="4" key="1">
    <citation type="submission" date="2021-01" db="EMBL/GenBank/DDBJ databases">
        <title>Lacisediminihabitans sp. nov. strain G11-30, isolated from Antarctic Soil.</title>
        <authorList>
            <person name="Li J."/>
        </authorList>
    </citation>
    <scope>NUCLEOTIDE SEQUENCE</scope>
    <source>
        <strain evidence="4">G11-30</strain>
    </source>
</reference>
<keyword evidence="5" id="KW-1185">Reference proteome</keyword>
<evidence type="ECO:0000313" key="5">
    <source>
        <dbReference type="Proteomes" id="UP000636458"/>
    </source>
</evidence>
<proteinExistence type="inferred from homology"/>
<dbReference type="RefSeq" id="WP_200555920.1">
    <property type="nucleotide sequence ID" value="NZ_JAEPES010000002.1"/>
</dbReference>
<feature type="compositionally biased region" description="Polar residues" evidence="2">
    <location>
        <begin position="149"/>
        <end position="167"/>
    </location>
</feature>
<evidence type="ECO:0000313" key="4">
    <source>
        <dbReference type="EMBL" id="MBK4347547.1"/>
    </source>
</evidence>
<evidence type="ECO:0000256" key="1">
    <source>
        <dbReference type="ARBA" id="ARBA00006817"/>
    </source>
</evidence>
<sequence>MTRPEPSAPALPRVTIRRDLDLPPGVVWPALVDPELLAGWLAETSIDDEMQVVLRRQDGTEIRGTITEFVEAEVLCVDSERGSVALRLKEHSGGLRGSWTALTVEAAASVASIETWNDALERLEQLLHGRPSDGQSDGQSVGRNDGPSARQNNGPSDSSEAATRASN</sequence>
<name>A0A934SM83_9MICO</name>
<dbReference type="Pfam" id="PF08327">
    <property type="entry name" value="AHSA1"/>
    <property type="match status" value="1"/>
</dbReference>
<evidence type="ECO:0000259" key="3">
    <source>
        <dbReference type="Pfam" id="PF08327"/>
    </source>
</evidence>
<feature type="region of interest" description="Disordered" evidence="2">
    <location>
        <begin position="127"/>
        <end position="167"/>
    </location>
</feature>
<comment type="caution">
    <text evidence="4">The sequence shown here is derived from an EMBL/GenBank/DDBJ whole genome shotgun (WGS) entry which is preliminary data.</text>
</comment>
<dbReference type="Gene3D" id="3.30.530.20">
    <property type="match status" value="1"/>
</dbReference>
<accession>A0A934SM83</accession>
<gene>
    <name evidence="4" type="ORF">IV501_07870</name>
</gene>
<comment type="similarity">
    <text evidence="1">Belongs to the AHA1 family.</text>
</comment>
<dbReference type="Proteomes" id="UP000636458">
    <property type="component" value="Unassembled WGS sequence"/>
</dbReference>
<dbReference type="AlphaFoldDB" id="A0A934SM83"/>
<organism evidence="4 5">
    <name type="scientific">Lacisediminihabitans changchengi</name>
    <dbReference type="NCBI Taxonomy" id="2787634"/>
    <lineage>
        <taxon>Bacteria</taxon>
        <taxon>Bacillati</taxon>
        <taxon>Actinomycetota</taxon>
        <taxon>Actinomycetes</taxon>
        <taxon>Micrococcales</taxon>
        <taxon>Microbacteriaceae</taxon>
        <taxon>Lacisediminihabitans</taxon>
    </lineage>
</organism>
<protein>
    <submittedName>
        <fullName evidence="4">SRPBCC domain-containing protein</fullName>
    </submittedName>
</protein>
<feature type="domain" description="Activator of Hsp90 ATPase homologue 1/2-like C-terminal" evidence="3">
    <location>
        <begin position="21"/>
        <end position="127"/>
    </location>
</feature>
<feature type="compositionally biased region" description="Polar residues" evidence="2">
    <location>
        <begin position="133"/>
        <end position="142"/>
    </location>
</feature>
<dbReference type="SUPFAM" id="SSF55961">
    <property type="entry name" value="Bet v1-like"/>
    <property type="match status" value="1"/>
</dbReference>
<evidence type="ECO:0000256" key="2">
    <source>
        <dbReference type="SAM" id="MobiDB-lite"/>
    </source>
</evidence>
<dbReference type="InterPro" id="IPR013538">
    <property type="entry name" value="ASHA1/2-like_C"/>
</dbReference>
<dbReference type="EMBL" id="JAEPES010000002">
    <property type="protein sequence ID" value="MBK4347547.1"/>
    <property type="molecule type" value="Genomic_DNA"/>
</dbReference>